<dbReference type="EMBL" id="KB468168">
    <property type="protein sequence ID" value="PCH44838.1"/>
    <property type="molecule type" value="Genomic_DNA"/>
</dbReference>
<reference evidence="1 2" key="1">
    <citation type="journal article" date="2012" name="Science">
        <title>The Paleozoic origin of enzymatic lignin decomposition reconstructed from 31 fungal genomes.</title>
        <authorList>
            <person name="Floudas D."/>
            <person name="Binder M."/>
            <person name="Riley R."/>
            <person name="Barry K."/>
            <person name="Blanchette R.A."/>
            <person name="Henrissat B."/>
            <person name="Martinez A.T."/>
            <person name="Otillar R."/>
            <person name="Spatafora J.W."/>
            <person name="Yadav J.S."/>
            <person name="Aerts A."/>
            <person name="Benoit I."/>
            <person name="Boyd A."/>
            <person name="Carlson A."/>
            <person name="Copeland A."/>
            <person name="Coutinho P.M."/>
            <person name="de Vries R.P."/>
            <person name="Ferreira P."/>
            <person name="Findley K."/>
            <person name="Foster B."/>
            <person name="Gaskell J."/>
            <person name="Glotzer D."/>
            <person name="Gorecki P."/>
            <person name="Heitman J."/>
            <person name="Hesse C."/>
            <person name="Hori C."/>
            <person name="Igarashi K."/>
            <person name="Jurgens J.A."/>
            <person name="Kallen N."/>
            <person name="Kersten P."/>
            <person name="Kohler A."/>
            <person name="Kuees U."/>
            <person name="Kumar T.K.A."/>
            <person name="Kuo A."/>
            <person name="LaButti K."/>
            <person name="Larrondo L.F."/>
            <person name="Lindquist E."/>
            <person name="Ling A."/>
            <person name="Lombard V."/>
            <person name="Lucas S."/>
            <person name="Lundell T."/>
            <person name="Martin R."/>
            <person name="McLaughlin D.J."/>
            <person name="Morgenstern I."/>
            <person name="Morin E."/>
            <person name="Murat C."/>
            <person name="Nagy L.G."/>
            <person name="Nolan M."/>
            <person name="Ohm R.A."/>
            <person name="Patyshakuliyeva A."/>
            <person name="Rokas A."/>
            <person name="Ruiz-Duenas F.J."/>
            <person name="Sabat G."/>
            <person name="Salamov A."/>
            <person name="Samejima M."/>
            <person name="Schmutz J."/>
            <person name="Slot J.C."/>
            <person name="St John F."/>
            <person name="Stenlid J."/>
            <person name="Sun H."/>
            <person name="Sun S."/>
            <person name="Syed K."/>
            <person name="Tsang A."/>
            <person name="Wiebenga A."/>
            <person name="Young D."/>
            <person name="Pisabarro A."/>
            <person name="Eastwood D.C."/>
            <person name="Martin F."/>
            <person name="Cullen D."/>
            <person name="Grigoriev I.V."/>
            <person name="Hibbett D.S."/>
        </authorList>
    </citation>
    <scope>NUCLEOTIDE SEQUENCE [LARGE SCALE GENOMIC DNA]</scope>
    <source>
        <strain evidence="1 2">MD-104</strain>
    </source>
</reference>
<organism evidence="1 2">
    <name type="scientific">Wolfiporia cocos (strain MD-104)</name>
    <name type="common">Brown rot fungus</name>
    <dbReference type="NCBI Taxonomy" id="742152"/>
    <lineage>
        <taxon>Eukaryota</taxon>
        <taxon>Fungi</taxon>
        <taxon>Dikarya</taxon>
        <taxon>Basidiomycota</taxon>
        <taxon>Agaricomycotina</taxon>
        <taxon>Agaricomycetes</taxon>
        <taxon>Polyporales</taxon>
        <taxon>Phaeolaceae</taxon>
        <taxon>Wolfiporia</taxon>
    </lineage>
</organism>
<evidence type="ECO:0000313" key="1">
    <source>
        <dbReference type="EMBL" id="PCH44838.1"/>
    </source>
</evidence>
<accession>A0A2H3K3U7</accession>
<sequence length="137" mass="14819">MITNQVGLQAQLRHQVQPGFACNSSAPSFDSREMMVAAAERAQHTSTPCRISVRREDQTDELVDSIPFSPDANTAADTPLPLTFFSTFDLQHGGRATQISFCERAARSGHSGSAFDQSDGRARICDAARATPRAHSP</sequence>
<keyword evidence="2" id="KW-1185">Reference proteome</keyword>
<protein>
    <submittedName>
        <fullName evidence="1">Uncharacterized protein</fullName>
    </submittedName>
</protein>
<gene>
    <name evidence="1" type="ORF">WOLCODRAFT_139282</name>
</gene>
<evidence type="ECO:0000313" key="2">
    <source>
        <dbReference type="Proteomes" id="UP000218811"/>
    </source>
</evidence>
<dbReference type="AlphaFoldDB" id="A0A2H3K3U7"/>
<dbReference type="Proteomes" id="UP000218811">
    <property type="component" value="Unassembled WGS sequence"/>
</dbReference>
<name>A0A2H3K3U7_WOLCO</name>
<proteinExistence type="predicted"/>